<dbReference type="InterPro" id="IPR019424">
    <property type="entry name" value="7TM_GPCR_Srsx"/>
</dbReference>
<evidence type="ECO:0000256" key="2">
    <source>
        <dbReference type="ARBA" id="ARBA00022692"/>
    </source>
</evidence>
<sequence length="316" mass="35845">MITCIESLGSSFYSNILFTSRLSFYSRSYWKFIATSHYDSFKVNYIHVSLKTVILRSLRSSCNILIGSCALFDVLHQLGTFVQFSQVFNGDVMTSRTCVSIMFIPAMGVVAGSFSILSIGIDRFLSVATPCRYKNTKIITYLAIHYLAIGTFSAYNAFLIFYWFRDKEVICNAMSLYHERAIFWWTISAIVVASIAVIVYMATWTLIKSRVYNDESDKLRRIFRTIALVTIFDMSGWALTQVFVASLSLFDISNEKRFCFATLAGVPVNLGIAVKSLIYYHTSSDYRNAINCQFRSIRAITPTVIPLHSVENGEES</sequence>
<dbReference type="InterPro" id="IPR017452">
    <property type="entry name" value="GPCR_Rhodpsn_7TM"/>
</dbReference>
<evidence type="ECO:0000256" key="4">
    <source>
        <dbReference type="ARBA" id="ARBA00023136"/>
    </source>
</evidence>
<dbReference type="SMART" id="SM01381">
    <property type="entry name" value="7TM_GPCR_Srsx"/>
    <property type="match status" value="1"/>
</dbReference>
<dbReference type="EnsemblMetazoa" id="PPA33273.1">
    <property type="protein sequence ID" value="PPA33273.1"/>
    <property type="gene ID" value="WBGene00206133"/>
</dbReference>
<dbReference type="Pfam" id="PF10320">
    <property type="entry name" value="7TM_GPCR_Srsx"/>
    <property type="match status" value="1"/>
</dbReference>
<dbReference type="InterPro" id="IPR000276">
    <property type="entry name" value="GPCR_Rhodpsn"/>
</dbReference>
<dbReference type="AlphaFoldDB" id="A0A2A6C4K7"/>
<accession>A0A8R1YMF8</accession>
<comment type="subcellular location">
    <subcellularLocation>
        <location evidence="1">Membrane</location>
    </subcellularLocation>
</comment>
<name>A0A2A6C4K7_PRIPA</name>
<dbReference type="PANTHER" id="PTHR23360:SF5">
    <property type="entry name" value="G-PROTEIN COUPLED RECEPTORS FAMILY 1 PROFILE DOMAIN-CONTAINING PROTEIN"/>
    <property type="match status" value="1"/>
</dbReference>
<evidence type="ECO:0000256" key="1">
    <source>
        <dbReference type="ARBA" id="ARBA00004370"/>
    </source>
</evidence>
<organism evidence="5 6">
    <name type="scientific">Pristionchus pacificus</name>
    <name type="common">Parasitic nematode worm</name>
    <dbReference type="NCBI Taxonomy" id="54126"/>
    <lineage>
        <taxon>Eukaryota</taxon>
        <taxon>Metazoa</taxon>
        <taxon>Ecdysozoa</taxon>
        <taxon>Nematoda</taxon>
        <taxon>Chromadorea</taxon>
        <taxon>Rhabditida</taxon>
        <taxon>Rhabditina</taxon>
        <taxon>Diplogasteromorpha</taxon>
        <taxon>Diplogasteroidea</taxon>
        <taxon>Neodiplogasteridae</taxon>
        <taxon>Pristionchus</taxon>
    </lineage>
</organism>
<evidence type="ECO:0000256" key="3">
    <source>
        <dbReference type="ARBA" id="ARBA00022989"/>
    </source>
</evidence>
<reference evidence="6" key="1">
    <citation type="journal article" date="2008" name="Nat. Genet.">
        <title>The Pristionchus pacificus genome provides a unique perspective on nematode lifestyle and parasitism.</title>
        <authorList>
            <person name="Dieterich C."/>
            <person name="Clifton S.W."/>
            <person name="Schuster L.N."/>
            <person name="Chinwalla A."/>
            <person name="Delehaunty K."/>
            <person name="Dinkelacker I."/>
            <person name="Fulton L."/>
            <person name="Fulton R."/>
            <person name="Godfrey J."/>
            <person name="Minx P."/>
            <person name="Mitreva M."/>
            <person name="Roeseler W."/>
            <person name="Tian H."/>
            <person name="Witte H."/>
            <person name="Yang S.P."/>
            <person name="Wilson R.K."/>
            <person name="Sommer R.J."/>
        </authorList>
    </citation>
    <scope>NUCLEOTIDE SEQUENCE [LARGE SCALE GENOMIC DNA]</scope>
    <source>
        <strain evidence="6">PS312</strain>
    </source>
</reference>
<dbReference type="SUPFAM" id="SSF81321">
    <property type="entry name" value="Family A G protein-coupled receptor-like"/>
    <property type="match status" value="1"/>
</dbReference>
<evidence type="ECO:0000313" key="6">
    <source>
        <dbReference type="Proteomes" id="UP000005239"/>
    </source>
</evidence>
<dbReference type="PANTHER" id="PTHR23360">
    <property type="entry name" value="G-PROTEIN COUPLED RECEPTORS FAMILY 1 PROFILE DOMAIN-CONTAINING PROTEIN-RELATED"/>
    <property type="match status" value="1"/>
</dbReference>
<proteinExistence type="predicted"/>
<keyword evidence="2" id="KW-0812">Transmembrane</keyword>
<dbReference type="GO" id="GO:0004930">
    <property type="term" value="F:G protein-coupled receptor activity"/>
    <property type="evidence" value="ECO:0007669"/>
    <property type="project" value="InterPro"/>
</dbReference>
<keyword evidence="4" id="KW-0472">Membrane</keyword>
<protein>
    <submittedName>
        <fullName evidence="5">G protein-coupled receptor</fullName>
    </submittedName>
</protein>
<reference evidence="5" key="2">
    <citation type="submission" date="2022-06" db="UniProtKB">
        <authorList>
            <consortium name="EnsemblMetazoa"/>
        </authorList>
    </citation>
    <scope>IDENTIFICATION</scope>
    <source>
        <strain evidence="5">PS312</strain>
    </source>
</reference>
<accession>A0A2A6C4K7</accession>
<dbReference type="Gene3D" id="1.20.1070.10">
    <property type="entry name" value="Rhodopsin 7-helix transmembrane proteins"/>
    <property type="match status" value="1"/>
</dbReference>
<dbReference type="InterPro" id="IPR047130">
    <property type="entry name" value="7TM_GPCR_Srsx_nematod"/>
</dbReference>
<dbReference type="PROSITE" id="PS50262">
    <property type="entry name" value="G_PROTEIN_RECEP_F1_2"/>
    <property type="match status" value="1"/>
</dbReference>
<dbReference type="Proteomes" id="UP000005239">
    <property type="component" value="Unassembled WGS sequence"/>
</dbReference>
<keyword evidence="3" id="KW-1133">Transmembrane helix</keyword>
<dbReference type="PROSITE" id="PS00237">
    <property type="entry name" value="G_PROTEIN_RECEP_F1_1"/>
    <property type="match status" value="1"/>
</dbReference>
<gene>
    <name evidence="5" type="primary">WBGene00206133</name>
</gene>
<dbReference type="OrthoDB" id="5820127at2759"/>
<dbReference type="GO" id="GO:0016020">
    <property type="term" value="C:membrane"/>
    <property type="evidence" value="ECO:0007669"/>
    <property type="project" value="UniProtKB-SubCell"/>
</dbReference>
<keyword evidence="6" id="KW-1185">Reference proteome</keyword>
<evidence type="ECO:0000313" key="5">
    <source>
        <dbReference type="EnsemblMetazoa" id="PPA33273.1"/>
    </source>
</evidence>